<protein>
    <submittedName>
        <fullName evidence="1">CU044_5270 family protein</fullName>
    </submittedName>
</protein>
<organism evidence="1 2">
    <name type="scientific">Pseudarthrobacter humi</name>
    <dbReference type="NCBI Taxonomy" id="2952523"/>
    <lineage>
        <taxon>Bacteria</taxon>
        <taxon>Bacillati</taxon>
        <taxon>Actinomycetota</taxon>
        <taxon>Actinomycetes</taxon>
        <taxon>Micrococcales</taxon>
        <taxon>Micrococcaceae</taxon>
        <taxon>Pseudarthrobacter</taxon>
    </lineage>
</organism>
<gene>
    <name evidence="1" type="ORF">NFC73_08975</name>
</gene>
<evidence type="ECO:0000313" key="2">
    <source>
        <dbReference type="Proteomes" id="UP001524318"/>
    </source>
</evidence>
<dbReference type="Proteomes" id="UP001524318">
    <property type="component" value="Unassembled WGS sequence"/>
</dbReference>
<keyword evidence="2" id="KW-1185">Reference proteome</keyword>
<proteinExistence type="predicted"/>
<dbReference type="InterPro" id="IPR047789">
    <property type="entry name" value="CU044_5270-like"/>
</dbReference>
<accession>A0ABT1LN50</accession>
<dbReference type="NCBIfam" id="NF038083">
    <property type="entry name" value="CU044_5270_fam"/>
    <property type="match status" value="1"/>
</dbReference>
<name>A0ABT1LN50_9MICC</name>
<dbReference type="EMBL" id="JANCLV010000005">
    <property type="protein sequence ID" value="MCP8999862.1"/>
    <property type="molecule type" value="Genomic_DNA"/>
</dbReference>
<comment type="caution">
    <text evidence="1">The sequence shown here is derived from an EMBL/GenBank/DDBJ whole genome shotgun (WGS) entry which is preliminary data.</text>
</comment>
<reference evidence="1 2" key="1">
    <citation type="submission" date="2022-06" db="EMBL/GenBank/DDBJ databases">
        <title>Pseudarthrobacter sp. strain RMG13 Genome sequencing and assembly.</title>
        <authorList>
            <person name="Kim I."/>
        </authorList>
    </citation>
    <scope>NUCLEOTIDE SEQUENCE [LARGE SCALE GENOMIC DNA]</scope>
    <source>
        <strain evidence="1 2">RMG13</strain>
    </source>
</reference>
<sequence length="272" mass="29756">MAALVAGDLVGLAGWRGSATAEAAEVLNTAAETAITSIDPVVKPSQYLRIRSTNVWSTEEWPEDGSKYQWLDTEKMDMYIPADRNEEWVWLRSGRVPTTFFDDKARKYVQEQGRQPHPETLRAPKGEFYGQPGGTLATDMSSFPRDPYRLLNHIYIRTLGAGQSVDGEALVFIADLLRTGLVPADLRAALYKAAAMIPGVTIMEGQANLDGRTGVAIGRTEGTLMRQEIIIDPKTGQLIGERQVLTQDYGVMPAGTPISWTAVETSVSDIAP</sequence>
<evidence type="ECO:0000313" key="1">
    <source>
        <dbReference type="EMBL" id="MCP8999862.1"/>
    </source>
</evidence>